<comment type="caution">
    <text evidence="1">The sequence shown here is derived from an EMBL/GenBank/DDBJ whole genome shotgun (WGS) entry which is preliminary data.</text>
</comment>
<dbReference type="Proteomes" id="UP000461010">
    <property type="component" value="Unassembled WGS sequence"/>
</dbReference>
<name>A0A6L4WQC1_9BACT</name>
<dbReference type="EMBL" id="WFKJ01000049">
    <property type="protein sequence ID" value="KAB7888459.1"/>
    <property type="molecule type" value="Genomic_DNA"/>
</dbReference>
<dbReference type="Gene3D" id="1.10.490.10">
    <property type="entry name" value="Globins"/>
    <property type="match status" value="1"/>
</dbReference>
<organism evidence="1 4">
    <name type="scientific">Poseidonibacter ostreae</name>
    <dbReference type="NCBI Taxonomy" id="2654171"/>
    <lineage>
        <taxon>Bacteria</taxon>
        <taxon>Pseudomonadati</taxon>
        <taxon>Campylobacterota</taxon>
        <taxon>Epsilonproteobacteria</taxon>
        <taxon>Campylobacterales</taxon>
        <taxon>Arcobacteraceae</taxon>
        <taxon>Poseidonibacter</taxon>
    </lineage>
</organism>
<dbReference type="CDD" id="cd08916">
    <property type="entry name" value="TrHb3_P"/>
    <property type="match status" value="1"/>
</dbReference>
<dbReference type="SUPFAM" id="SSF46458">
    <property type="entry name" value="Globin-like"/>
    <property type="match status" value="1"/>
</dbReference>
<gene>
    <name evidence="2" type="ORF">GBG18_12915</name>
    <name evidence="1" type="ORF">GBG19_14800</name>
</gene>
<proteinExistence type="predicted"/>
<dbReference type="InterPro" id="IPR009050">
    <property type="entry name" value="Globin-like_sf"/>
</dbReference>
<evidence type="ECO:0000313" key="1">
    <source>
        <dbReference type="EMBL" id="KAB7885087.1"/>
    </source>
</evidence>
<dbReference type="InterPro" id="IPR012292">
    <property type="entry name" value="Globin/Proto"/>
</dbReference>
<dbReference type="GO" id="GO:0019825">
    <property type="term" value="F:oxygen binding"/>
    <property type="evidence" value="ECO:0007669"/>
    <property type="project" value="InterPro"/>
</dbReference>
<evidence type="ECO:0000313" key="3">
    <source>
        <dbReference type="Proteomes" id="UP000461010"/>
    </source>
</evidence>
<dbReference type="RefSeq" id="WP_152191674.1">
    <property type="nucleotide sequence ID" value="NZ_WFKI01000061.1"/>
</dbReference>
<reference evidence="3 4" key="1">
    <citation type="submission" date="2019-10" db="EMBL/GenBank/DDBJ databases">
        <title>Poseidonibacter ostreae sp. nov., isolated from the gut of the Ostrea denselamellosa.</title>
        <authorList>
            <person name="Choi A."/>
        </authorList>
    </citation>
    <scope>NUCLEOTIDE SEQUENCE [LARGE SCALE GENOMIC DNA]</scope>
    <source>
        <strain evidence="1 4">SJOD-M-33</strain>
        <strain evidence="2 3">SJOD-M-5</strain>
    </source>
</reference>
<evidence type="ECO:0000313" key="2">
    <source>
        <dbReference type="EMBL" id="KAB7888459.1"/>
    </source>
</evidence>
<dbReference type="EMBL" id="WFKK01000065">
    <property type="protein sequence ID" value="KAB7885087.1"/>
    <property type="molecule type" value="Genomic_DNA"/>
</dbReference>
<keyword evidence="3" id="KW-1185">Reference proteome</keyword>
<protein>
    <submittedName>
        <fullName evidence="1">Globin</fullName>
    </submittedName>
</protein>
<sequence length="125" mass="14746">MLDNEITKENLNKLVVTFYTKVLKDEVLAPFFIEKLGDDLKSDIWQKHITLLTNFWYTISYGRGEYNGSPFAPHMQIQGLHKEAFETWLRLFFSSVDKIFTEDIANKFKERSSIITSNFMRNLNI</sequence>
<dbReference type="GO" id="GO:0020037">
    <property type="term" value="F:heme binding"/>
    <property type="evidence" value="ECO:0007669"/>
    <property type="project" value="InterPro"/>
</dbReference>
<dbReference type="AlphaFoldDB" id="A0A6L4WQC1"/>
<evidence type="ECO:0000313" key="4">
    <source>
        <dbReference type="Proteomes" id="UP000472839"/>
    </source>
</evidence>
<dbReference type="Proteomes" id="UP000472839">
    <property type="component" value="Unassembled WGS sequence"/>
</dbReference>
<accession>A0A6L4WQC1</accession>